<evidence type="ECO:0000313" key="1">
    <source>
        <dbReference type="EMBL" id="KAG5523775.1"/>
    </source>
</evidence>
<comment type="caution">
    <text evidence="1">The sequence shown here is derived from an EMBL/GenBank/DDBJ whole genome shotgun (WGS) entry which is preliminary data.</text>
</comment>
<gene>
    <name evidence="1" type="ORF">RHGRI_030686</name>
</gene>
<dbReference type="AlphaFoldDB" id="A0AAV6I7M8"/>
<accession>A0AAV6I7M8</accession>
<reference evidence="1" key="1">
    <citation type="submission" date="2020-08" db="EMBL/GenBank/DDBJ databases">
        <title>Plant Genome Project.</title>
        <authorList>
            <person name="Zhang R.-G."/>
        </authorList>
    </citation>
    <scope>NUCLEOTIDE SEQUENCE</scope>
    <source>
        <strain evidence="1">WSP0</strain>
        <tissue evidence="1">Leaf</tissue>
    </source>
</reference>
<dbReference type="EMBL" id="JACTNZ010000011">
    <property type="protein sequence ID" value="KAG5523775.1"/>
    <property type="molecule type" value="Genomic_DNA"/>
</dbReference>
<proteinExistence type="predicted"/>
<dbReference type="Proteomes" id="UP000823749">
    <property type="component" value="Chromosome 11"/>
</dbReference>
<keyword evidence="2" id="KW-1185">Reference proteome</keyword>
<organism evidence="1 2">
    <name type="scientific">Rhododendron griersonianum</name>
    <dbReference type="NCBI Taxonomy" id="479676"/>
    <lineage>
        <taxon>Eukaryota</taxon>
        <taxon>Viridiplantae</taxon>
        <taxon>Streptophyta</taxon>
        <taxon>Embryophyta</taxon>
        <taxon>Tracheophyta</taxon>
        <taxon>Spermatophyta</taxon>
        <taxon>Magnoliopsida</taxon>
        <taxon>eudicotyledons</taxon>
        <taxon>Gunneridae</taxon>
        <taxon>Pentapetalae</taxon>
        <taxon>asterids</taxon>
        <taxon>Ericales</taxon>
        <taxon>Ericaceae</taxon>
        <taxon>Ericoideae</taxon>
        <taxon>Rhodoreae</taxon>
        <taxon>Rhododendron</taxon>
    </lineage>
</organism>
<protein>
    <submittedName>
        <fullName evidence="1">Uncharacterized protein</fullName>
    </submittedName>
</protein>
<name>A0AAV6I7M8_9ERIC</name>
<sequence length="92" mass="10556">MFREAGALQKQIRKAGLGIDTADESLNLSKRRLTSTRKADLAESFIRETEEEEKTVASTVYELKSSIYFFWKDKMTGCFEDIQKNARDEDPA</sequence>
<evidence type="ECO:0000313" key="2">
    <source>
        <dbReference type="Proteomes" id="UP000823749"/>
    </source>
</evidence>